<dbReference type="OMA" id="DPAHHHL"/>
<dbReference type="Ensembl" id="ENSOANT00000068423.1">
    <property type="protein sequence ID" value="ENSOANP00000053914.1"/>
    <property type="gene ID" value="ENSOANG00000045447.1"/>
</dbReference>
<feature type="compositionally biased region" description="Basic residues" evidence="1">
    <location>
        <begin position="82"/>
        <end position="91"/>
    </location>
</feature>
<accession>A0A6I8PNN2</accession>
<dbReference type="GeneTree" id="ENSGT00960000186787"/>
<dbReference type="Proteomes" id="UP000002279">
    <property type="component" value="Unplaced"/>
</dbReference>
<organism evidence="2 3">
    <name type="scientific">Ornithorhynchus anatinus</name>
    <name type="common">Duckbill platypus</name>
    <dbReference type="NCBI Taxonomy" id="9258"/>
    <lineage>
        <taxon>Eukaryota</taxon>
        <taxon>Metazoa</taxon>
        <taxon>Chordata</taxon>
        <taxon>Craniata</taxon>
        <taxon>Vertebrata</taxon>
        <taxon>Euteleostomi</taxon>
        <taxon>Mammalia</taxon>
        <taxon>Monotremata</taxon>
        <taxon>Ornithorhynchidae</taxon>
        <taxon>Ornithorhynchus</taxon>
    </lineage>
</organism>
<protein>
    <submittedName>
        <fullName evidence="2">Uncharacterized protein</fullName>
    </submittedName>
</protein>
<evidence type="ECO:0000256" key="1">
    <source>
        <dbReference type="SAM" id="MobiDB-lite"/>
    </source>
</evidence>
<evidence type="ECO:0000313" key="3">
    <source>
        <dbReference type="Proteomes" id="UP000002279"/>
    </source>
</evidence>
<feature type="compositionally biased region" description="Low complexity" evidence="1">
    <location>
        <begin position="122"/>
        <end position="136"/>
    </location>
</feature>
<name>A0A6I8PNN2_ORNAN</name>
<reference evidence="2" key="2">
    <citation type="submission" date="2025-09" db="UniProtKB">
        <authorList>
            <consortium name="Ensembl"/>
        </authorList>
    </citation>
    <scope>IDENTIFICATION</scope>
    <source>
        <strain evidence="2">Glennie</strain>
    </source>
</reference>
<proteinExistence type="predicted"/>
<keyword evidence="3" id="KW-1185">Reference proteome</keyword>
<dbReference type="Bgee" id="ENSOANG00000045447">
    <property type="expression patterns" value="Expressed in adult mammalian kidney and 6 other cell types or tissues"/>
</dbReference>
<dbReference type="AlphaFoldDB" id="A0A6I8PNN2"/>
<feature type="compositionally biased region" description="Low complexity" evidence="1">
    <location>
        <begin position="154"/>
        <end position="163"/>
    </location>
</feature>
<feature type="region of interest" description="Disordered" evidence="1">
    <location>
        <begin position="1"/>
        <end position="178"/>
    </location>
</feature>
<sequence>VVEEAEPQQVDDEPGQADAQHHQRLLHLVGLDEALDGLQQDGEAQAGQEDGVDQGPHHLGPDPAEGVLLGGLGPPGEALGHQGHHQGQHVRQHVEGVRQHGQRRGQPAHHHLQHHEEEGQRQHAQQPGPVAAPAGHGDPRQAEDRRRRRRRRSGGAARPSAASPRREGRPEPGGHGAG</sequence>
<feature type="compositionally biased region" description="Acidic residues" evidence="1">
    <location>
        <begin position="1"/>
        <end position="15"/>
    </location>
</feature>
<dbReference type="InParanoid" id="A0A6I8PNN2"/>
<reference evidence="2" key="1">
    <citation type="submission" date="2025-08" db="UniProtKB">
        <authorList>
            <consortium name="Ensembl"/>
        </authorList>
    </citation>
    <scope>IDENTIFICATION</scope>
    <source>
        <strain evidence="2">Glennie</strain>
    </source>
</reference>
<evidence type="ECO:0000313" key="2">
    <source>
        <dbReference type="Ensembl" id="ENSOANP00000053914.1"/>
    </source>
</evidence>
<feature type="compositionally biased region" description="Basic residues" evidence="1">
    <location>
        <begin position="100"/>
        <end position="113"/>
    </location>
</feature>